<keyword evidence="1" id="KW-0479">Metal-binding</keyword>
<feature type="domain" description="C2H2-type" evidence="7">
    <location>
        <begin position="272"/>
        <end position="299"/>
    </location>
</feature>
<accession>E2BAP5</accession>
<sequence>MECWIKVWDHDNYKTNDEKKLESHIRVHSNKQEESNITGPEPFLSSTTYGKHSSTSSGIQECKNILYKYDDYNQKFCGENELTNHLTQNHKGLMHQFGHCNYETNDEKHLKCHILCVHPNIQEGSNIADPRPSWKSDDLCGKYSNRNSCIENNMLHKYDVCNQRFRTINELTNHLMEDHKDLMHQSEYCNYETNNEEHLKSQVQCVYPNIQKENNSSEPGPSWESDPCGEHSNTNSCIENNMPYECDACNQRFYRRYELIYHYKNAHRRLMYQCKHCIYGTNCEEDMKSHIRDHSNNQEESIIDPEPSLESDPCDNHSCKNSCIENNILHEYDVCNQRFRKINELTNHLTEDHKDFMSHREHCAYETNDEENLKDHIRRVHRNIQEKSNISEPVPSWENDPCTKYTSRNNSNEKYKIDQEQCQICNQKFCSEQELMHHLIKAHGRQTTFNCSQCTYKTNYKFNYQRHWNVKHKDNYDYPCTEPGCKWAFKSKQELKCYIRCNHSNQQEKSNIMNPGLSSESDLCSKRSSRGSSIKTYVKNSMDCPTCKQRFCYKKELIDHCINVHGRWAIFNCIHCSYETNNKRDYELHNKRWHEDNYVCTMPGCNCKGKVQPNLTHTTCSS</sequence>
<dbReference type="GO" id="GO:0005634">
    <property type="term" value="C:nucleus"/>
    <property type="evidence" value="ECO:0007669"/>
    <property type="project" value="TreeGrafter"/>
</dbReference>
<dbReference type="PROSITE" id="PS50157">
    <property type="entry name" value="ZINC_FINGER_C2H2_2"/>
    <property type="match status" value="3"/>
</dbReference>
<dbReference type="PROSITE" id="PS00028">
    <property type="entry name" value="ZINC_FINGER_C2H2_1"/>
    <property type="match status" value="3"/>
</dbReference>
<dbReference type="Gene3D" id="3.30.160.60">
    <property type="entry name" value="Classic Zinc Finger"/>
    <property type="match status" value="4"/>
</dbReference>
<feature type="domain" description="C2H2-type" evidence="7">
    <location>
        <begin position="478"/>
        <end position="508"/>
    </location>
</feature>
<reference evidence="8 9" key="1">
    <citation type="journal article" date="2010" name="Science">
        <title>Genomic comparison of the ants Camponotus floridanus and Harpegnathos saltator.</title>
        <authorList>
            <person name="Bonasio R."/>
            <person name="Zhang G."/>
            <person name="Ye C."/>
            <person name="Mutti N.S."/>
            <person name="Fang X."/>
            <person name="Qin N."/>
            <person name="Donahue G."/>
            <person name="Yang P."/>
            <person name="Li Q."/>
            <person name="Li C."/>
            <person name="Zhang P."/>
            <person name="Huang Z."/>
            <person name="Berger S.L."/>
            <person name="Reinberg D."/>
            <person name="Wang J."/>
            <person name="Liebig J."/>
        </authorList>
    </citation>
    <scope>NUCLEOTIDE SEQUENCE [LARGE SCALE GENOMIC DNA]</scope>
    <source>
        <strain evidence="8 9">R22 G/1</strain>
    </source>
</reference>
<dbReference type="GO" id="GO:0008270">
    <property type="term" value="F:zinc ion binding"/>
    <property type="evidence" value="ECO:0007669"/>
    <property type="project" value="UniProtKB-KW"/>
</dbReference>
<feature type="domain" description="C2H2-type" evidence="7">
    <location>
        <begin position="244"/>
        <end position="267"/>
    </location>
</feature>
<dbReference type="SUPFAM" id="SSF57667">
    <property type="entry name" value="beta-beta-alpha zinc fingers"/>
    <property type="match status" value="1"/>
</dbReference>
<keyword evidence="9" id="KW-1185">Reference proteome</keyword>
<feature type="compositionally biased region" description="Polar residues" evidence="6">
    <location>
        <begin position="44"/>
        <end position="56"/>
    </location>
</feature>
<dbReference type="InterPro" id="IPR013087">
    <property type="entry name" value="Znf_C2H2_type"/>
</dbReference>
<name>E2BAP5_HARSA</name>
<evidence type="ECO:0000256" key="4">
    <source>
        <dbReference type="ARBA" id="ARBA00022833"/>
    </source>
</evidence>
<evidence type="ECO:0000256" key="2">
    <source>
        <dbReference type="ARBA" id="ARBA00022737"/>
    </source>
</evidence>
<keyword evidence="2" id="KW-0677">Repeat</keyword>
<evidence type="ECO:0000256" key="1">
    <source>
        <dbReference type="ARBA" id="ARBA00022723"/>
    </source>
</evidence>
<dbReference type="PANTHER" id="PTHR24403:SF67">
    <property type="entry name" value="FI01116P-RELATED"/>
    <property type="match status" value="1"/>
</dbReference>
<dbReference type="AlphaFoldDB" id="E2BAP5"/>
<evidence type="ECO:0000313" key="8">
    <source>
        <dbReference type="EMBL" id="EFN87225.1"/>
    </source>
</evidence>
<dbReference type="FunCoup" id="E2BAP5">
    <property type="interactions" value="334"/>
</dbReference>
<dbReference type="OrthoDB" id="10004641at2759"/>
<feature type="region of interest" description="Disordered" evidence="6">
    <location>
        <begin position="27"/>
        <end position="56"/>
    </location>
</feature>
<evidence type="ECO:0000259" key="7">
    <source>
        <dbReference type="PROSITE" id="PS50157"/>
    </source>
</evidence>
<dbReference type="Proteomes" id="UP000008237">
    <property type="component" value="Unassembled WGS sequence"/>
</dbReference>
<dbReference type="SMART" id="SM00355">
    <property type="entry name" value="ZnF_C2H2"/>
    <property type="match status" value="10"/>
</dbReference>
<evidence type="ECO:0000256" key="6">
    <source>
        <dbReference type="SAM" id="MobiDB-lite"/>
    </source>
</evidence>
<organism evidence="9">
    <name type="scientific">Harpegnathos saltator</name>
    <name type="common">Jerdon's jumping ant</name>
    <dbReference type="NCBI Taxonomy" id="610380"/>
    <lineage>
        <taxon>Eukaryota</taxon>
        <taxon>Metazoa</taxon>
        <taxon>Ecdysozoa</taxon>
        <taxon>Arthropoda</taxon>
        <taxon>Hexapoda</taxon>
        <taxon>Insecta</taxon>
        <taxon>Pterygota</taxon>
        <taxon>Neoptera</taxon>
        <taxon>Endopterygota</taxon>
        <taxon>Hymenoptera</taxon>
        <taxon>Apocrita</taxon>
        <taxon>Aculeata</taxon>
        <taxon>Formicoidea</taxon>
        <taxon>Formicidae</taxon>
        <taxon>Ponerinae</taxon>
        <taxon>Ponerini</taxon>
        <taxon>Harpegnathos</taxon>
    </lineage>
</organism>
<keyword evidence="3 5" id="KW-0863">Zinc-finger</keyword>
<dbReference type="GO" id="GO:0045944">
    <property type="term" value="P:positive regulation of transcription by RNA polymerase II"/>
    <property type="evidence" value="ECO:0007669"/>
    <property type="project" value="TreeGrafter"/>
</dbReference>
<proteinExistence type="predicted"/>
<dbReference type="EMBL" id="GL446816">
    <property type="protein sequence ID" value="EFN87225.1"/>
    <property type="molecule type" value="Genomic_DNA"/>
</dbReference>
<protein>
    <submittedName>
        <fullName evidence="8">Zinc finger protein 711</fullName>
    </submittedName>
</protein>
<dbReference type="InParanoid" id="E2BAP5"/>
<keyword evidence="4" id="KW-0862">Zinc</keyword>
<evidence type="ECO:0000313" key="9">
    <source>
        <dbReference type="Proteomes" id="UP000008237"/>
    </source>
</evidence>
<dbReference type="PANTHER" id="PTHR24403">
    <property type="entry name" value="ZINC FINGER PROTEIN"/>
    <property type="match status" value="1"/>
</dbReference>
<evidence type="ECO:0000256" key="3">
    <source>
        <dbReference type="ARBA" id="ARBA00022771"/>
    </source>
</evidence>
<evidence type="ECO:0000256" key="5">
    <source>
        <dbReference type="PROSITE-ProRule" id="PRU00042"/>
    </source>
</evidence>
<gene>
    <name evidence="8" type="ORF">EAI_08554</name>
</gene>
<dbReference type="OMA" id="YDVCNQR"/>
<dbReference type="InterPro" id="IPR036236">
    <property type="entry name" value="Znf_C2H2_sf"/>
</dbReference>
<dbReference type="InterPro" id="IPR050688">
    <property type="entry name" value="Zinc_finger/UBP_domain"/>
</dbReference>